<gene>
    <name evidence="4" type="ORF">KGD84_33010</name>
</gene>
<proteinExistence type="predicted"/>
<keyword evidence="4" id="KW-0614">Plasmid</keyword>
<name>A0A975KS57_9ACTN</name>
<evidence type="ECO:0000256" key="2">
    <source>
        <dbReference type="SAM" id="Phobius"/>
    </source>
</evidence>
<dbReference type="EMBL" id="CP074136">
    <property type="protein sequence ID" value="QUX26520.1"/>
    <property type="molecule type" value="Genomic_DNA"/>
</dbReference>
<evidence type="ECO:0000313" key="5">
    <source>
        <dbReference type="Proteomes" id="UP000676079"/>
    </source>
</evidence>
<evidence type="ECO:0000313" key="4">
    <source>
        <dbReference type="EMBL" id="QUX26520.1"/>
    </source>
</evidence>
<dbReference type="InterPro" id="IPR045679">
    <property type="entry name" value="DUF6199"/>
</dbReference>
<keyword evidence="2" id="KW-0472">Membrane</keyword>
<evidence type="ECO:0000256" key="1">
    <source>
        <dbReference type="SAM" id="MobiDB-lite"/>
    </source>
</evidence>
<dbReference type="Proteomes" id="UP000676079">
    <property type="component" value="Plasmid unnamed4"/>
</dbReference>
<feature type="compositionally biased region" description="Low complexity" evidence="1">
    <location>
        <begin position="72"/>
        <end position="91"/>
    </location>
</feature>
<sequence>MALILTILIVCGLVLAIYPQLAWHLKSWQYRDPEQNYPSDLWFFTQRMAGGAMVVMGVVGFVLWNPAPPAEDPTAAEPSASASPSETTPRAGDLAPTRHLLTDASTPEGRLSGYTLVGEDRIEVRAWLGHCSSGSDPLSVTVQEDEETVTVHAVYFSNTFLCGQGEEHGGETSTLVDLEAPLGDRTVVDTDGEPLLSY</sequence>
<dbReference type="RefSeq" id="WP_220566099.1">
    <property type="nucleotide sequence ID" value="NZ_CP074136.1"/>
</dbReference>
<keyword evidence="2" id="KW-0812">Transmembrane</keyword>
<accession>A0A975KS57</accession>
<geneLocation type="plasmid" evidence="4 5">
    <name>unnamed4</name>
</geneLocation>
<evidence type="ECO:0000259" key="3">
    <source>
        <dbReference type="Pfam" id="PF19701"/>
    </source>
</evidence>
<reference evidence="5" key="1">
    <citation type="submission" date="2021-05" db="EMBL/GenBank/DDBJ databases">
        <title>Direct Submission.</title>
        <authorList>
            <person name="Li K."/>
            <person name="Gao J."/>
        </authorList>
    </citation>
    <scope>NUCLEOTIDE SEQUENCE [LARGE SCALE GENOMIC DNA]</scope>
    <source>
        <strain evidence="5">Mg02</strain>
        <plasmid evidence="5">unnamed4</plasmid>
    </source>
</reference>
<dbReference type="Pfam" id="PF19701">
    <property type="entry name" value="DUF6199"/>
    <property type="match status" value="1"/>
</dbReference>
<feature type="region of interest" description="Disordered" evidence="1">
    <location>
        <begin position="70"/>
        <end position="106"/>
    </location>
</feature>
<feature type="domain" description="DUF6199" evidence="3">
    <location>
        <begin position="5"/>
        <end position="63"/>
    </location>
</feature>
<protein>
    <recommendedName>
        <fullName evidence="3">DUF6199 domain-containing protein</fullName>
    </recommendedName>
</protein>
<feature type="transmembrane region" description="Helical" evidence="2">
    <location>
        <begin position="46"/>
        <end position="64"/>
    </location>
</feature>
<keyword evidence="5" id="KW-1185">Reference proteome</keyword>
<organism evidence="4 5">
    <name type="scientific">Nocardiopsis changdeensis</name>
    <dbReference type="NCBI Taxonomy" id="2831969"/>
    <lineage>
        <taxon>Bacteria</taxon>
        <taxon>Bacillati</taxon>
        <taxon>Actinomycetota</taxon>
        <taxon>Actinomycetes</taxon>
        <taxon>Streptosporangiales</taxon>
        <taxon>Nocardiopsidaceae</taxon>
        <taxon>Nocardiopsis</taxon>
    </lineage>
</organism>
<keyword evidence="2" id="KW-1133">Transmembrane helix</keyword>